<dbReference type="Gene3D" id="3.10.129.10">
    <property type="entry name" value="Hotdog Thioesterase"/>
    <property type="match status" value="1"/>
</dbReference>
<organism evidence="4 5">
    <name type="scientific">Dillenia turbinata</name>
    <dbReference type="NCBI Taxonomy" id="194707"/>
    <lineage>
        <taxon>Eukaryota</taxon>
        <taxon>Viridiplantae</taxon>
        <taxon>Streptophyta</taxon>
        <taxon>Embryophyta</taxon>
        <taxon>Tracheophyta</taxon>
        <taxon>Spermatophyta</taxon>
        <taxon>Magnoliopsida</taxon>
        <taxon>eudicotyledons</taxon>
        <taxon>Gunneridae</taxon>
        <taxon>Pentapetalae</taxon>
        <taxon>Dilleniales</taxon>
        <taxon>Dilleniaceae</taxon>
        <taxon>Dillenia</taxon>
    </lineage>
</organism>
<dbReference type="InterPro" id="IPR029069">
    <property type="entry name" value="HotDog_dom_sf"/>
</dbReference>
<evidence type="ECO:0000313" key="5">
    <source>
        <dbReference type="Proteomes" id="UP001370490"/>
    </source>
</evidence>
<dbReference type="PANTHER" id="PTHR21660">
    <property type="entry name" value="THIOESTERASE SUPERFAMILY MEMBER-RELATED"/>
    <property type="match status" value="1"/>
</dbReference>
<keyword evidence="5" id="KW-1185">Reference proteome</keyword>
<evidence type="ECO:0000259" key="3">
    <source>
        <dbReference type="Pfam" id="PF03061"/>
    </source>
</evidence>
<dbReference type="Proteomes" id="UP001370490">
    <property type="component" value="Unassembled WGS sequence"/>
</dbReference>
<dbReference type="GO" id="GO:0047617">
    <property type="term" value="F:fatty acyl-CoA hydrolase activity"/>
    <property type="evidence" value="ECO:0007669"/>
    <property type="project" value="InterPro"/>
</dbReference>
<gene>
    <name evidence="4" type="ORF">RJ641_024138</name>
</gene>
<dbReference type="SUPFAM" id="SSF54637">
    <property type="entry name" value="Thioesterase/thiol ester dehydrase-isomerase"/>
    <property type="match status" value="1"/>
</dbReference>
<dbReference type="Pfam" id="PF03061">
    <property type="entry name" value="4HBT"/>
    <property type="match status" value="1"/>
</dbReference>
<feature type="domain" description="Thioesterase" evidence="3">
    <location>
        <begin position="67"/>
        <end position="115"/>
    </location>
</feature>
<comment type="similarity">
    <text evidence="1">Belongs to the thioesterase PaaI family.</text>
</comment>
<comment type="caution">
    <text evidence="4">The sequence shown here is derived from an EMBL/GenBank/DDBJ whole genome shotgun (WGS) entry which is preliminary data.</text>
</comment>
<keyword evidence="2" id="KW-0378">Hydrolase</keyword>
<name>A0AAN8YTH8_9MAGN</name>
<accession>A0AAN8YTH8</accession>
<dbReference type="EMBL" id="JBAMMX010000028">
    <property type="protein sequence ID" value="KAK6912045.1"/>
    <property type="molecule type" value="Genomic_DNA"/>
</dbReference>
<dbReference type="PANTHER" id="PTHR21660:SF1">
    <property type="entry name" value="ACYL-COENZYME A THIOESTERASE 13"/>
    <property type="match status" value="1"/>
</dbReference>
<dbReference type="InterPro" id="IPR039298">
    <property type="entry name" value="ACOT13"/>
</dbReference>
<protein>
    <submittedName>
        <fullName evidence="4">Thioesterase domain</fullName>
    </submittedName>
</protein>
<evidence type="ECO:0000256" key="2">
    <source>
        <dbReference type="ARBA" id="ARBA00022801"/>
    </source>
</evidence>
<dbReference type="InterPro" id="IPR006683">
    <property type="entry name" value="Thioestr_dom"/>
</dbReference>
<reference evidence="4 5" key="1">
    <citation type="submission" date="2023-12" db="EMBL/GenBank/DDBJ databases">
        <title>A high-quality genome assembly for Dillenia turbinata (Dilleniales).</title>
        <authorList>
            <person name="Chanderbali A."/>
        </authorList>
    </citation>
    <scope>NUCLEOTIDE SEQUENCE [LARGE SCALE GENOMIC DNA]</scope>
    <source>
        <strain evidence="4">LSX21</strain>
        <tissue evidence="4">Leaf</tissue>
    </source>
</reference>
<evidence type="ECO:0000313" key="4">
    <source>
        <dbReference type="EMBL" id="KAK6912045.1"/>
    </source>
</evidence>
<dbReference type="AlphaFoldDB" id="A0AAN8YTH8"/>
<evidence type="ECO:0000256" key="1">
    <source>
        <dbReference type="ARBA" id="ARBA00008324"/>
    </source>
</evidence>
<proteinExistence type="inferred from homology"/>
<sequence length="157" mass="17309">MEDRDRNQEISLRFLRRVGRGEDNCTEIEVRCLKGLKDIKCPVNGLIRCSYIVSNQASDKEGKWDLGAMTTLIDVLAGAAMISLTGQHVVSTDLSVSYFSTPTIHEEVEVEAKVVGHKGMLPLAIVEVRRKADKGLIAVAKLWAAPTKIDMEKASKL</sequence>